<dbReference type="EMBL" id="CADCXU010027827">
    <property type="protein sequence ID" value="CAB0014450.1"/>
    <property type="molecule type" value="Genomic_DNA"/>
</dbReference>
<accession>A0A6H5HDR1</accession>
<evidence type="ECO:0000313" key="2">
    <source>
        <dbReference type="Proteomes" id="UP000479000"/>
    </source>
</evidence>
<gene>
    <name evidence="1" type="ORF">NTEN_LOCUS18878</name>
</gene>
<keyword evidence="2" id="KW-1185">Reference proteome</keyword>
<dbReference type="Proteomes" id="UP000479000">
    <property type="component" value="Unassembled WGS sequence"/>
</dbReference>
<evidence type="ECO:0000313" key="1">
    <source>
        <dbReference type="EMBL" id="CAB0014450.1"/>
    </source>
</evidence>
<sequence length="66" mass="7317">TLEVVPISQPWKRGDQSAVHPGSVLTIDGAGDARQRSPTVRINVFTHKKMLFLNSGDCQTEDLLER</sequence>
<reference evidence="1 2" key="1">
    <citation type="submission" date="2020-02" db="EMBL/GenBank/DDBJ databases">
        <authorList>
            <person name="Ferguson B K."/>
        </authorList>
    </citation>
    <scope>NUCLEOTIDE SEQUENCE [LARGE SCALE GENOMIC DNA]</scope>
</reference>
<proteinExistence type="predicted"/>
<dbReference type="AlphaFoldDB" id="A0A6H5HDR1"/>
<feature type="non-terminal residue" evidence="1">
    <location>
        <position position="1"/>
    </location>
</feature>
<protein>
    <submittedName>
        <fullName evidence="1">Uncharacterized protein</fullName>
    </submittedName>
</protein>
<name>A0A6H5HDR1_9HEMI</name>
<organism evidence="1 2">
    <name type="scientific">Nesidiocoris tenuis</name>
    <dbReference type="NCBI Taxonomy" id="355587"/>
    <lineage>
        <taxon>Eukaryota</taxon>
        <taxon>Metazoa</taxon>
        <taxon>Ecdysozoa</taxon>
        <taxon>Arthropoda</taxon>
        <taxon>Hexapoda</taxon>
        <taxon>Insecta</taxon>
        <taxon>Pterygota</taxon>
        <taxon>Neoptera</taxon>
        <taxon>Paraneoptera</taxon>
        <taxon>Hemiptera</taxon>
        <taxon>Heteroptera</taxon>
        <taxon>Panheteroptera</taxon>
        <taxon>Cimicomorpha</taxon>
        <taxon>Miridae</taxon>
        <taxon>Dicyphina</taxon>
        <taxon>Nesidiocoris</taxon>
    </lineage>
</organism>